<feature type="transmembrane region" description="Helical" evidence="2">
    <location>
        <begin position="218"/>
        <end position="242"/>
    </location>
</feature>
<dbReference type="AlphaFoldDB" id="A0A510URM9"/>
<feature type="transmembrane region" description="Helical" evidence="2">
    <location>
        <begin position="148"/>
        <end position="167"/>
    </location>
</feature>
<dbReference type="InterPro" id="IPR025576">
    <property type="entry name" value="YwiC"/>
</dbReference>
<evidence type="ECO:0000313" key="3">
    <source>
        <dbReference type="EMBL" id="GEK17283.1"/>
    </source>
</evidence>
<keyword evidence="2" id="KW-0472">Membrane</keyword>
<evidence type="ECO:0008006" key="5">
    <source>
        <dbReference type="Google" id="ProtNLM"/>
    </source>
</evidence>
<feature type="transmembrane region" description="Helical" evidence="2">
    <location>
        <begin position="40"/>
        <end position="59"/>
    </location>
</feature>
<keyword evidence="4" id="KW-1185">Reference proteome</keyword>
<feature type="transmembrane region" description="Helical" evidence="2">
    <location>
        <begin position="96"/>
        <end position="114"/>
    </location>
</feature>
<gene>
    <name evidence="3" type="ORF">CPE01_10160</name>
</gene>
<feature type="region of interest" description="Disordered" evidence="1">
    <location>
        <begin position="1"/>
        <end position="34"/>
    </location>
</feature>
<organism evidence="3 4">
    <name type="scientific">Cellulomonas persica</name>
    <dbReference type="NCBI Taxonomy" id="76861"/>
    <lineage>
        <taxon>Bacteria</taxon>
        <taxon>Bacillati</taxon>
        <taxon>Actinomycetota</taxon>
        <taxon>Actinomycetes</taxon>
        <taxon>Micrococcales</taxon>
        <taxon>Cellulomonadaceae</taxon>
        <taxon>Cellulomonas</taxon>
    </lineage>
</organism>
<name>A0A510URM9_9CELL</name>
<feature type="transmembrane region" description="Helical" evidence="2">
    <location>
        <begin position="65"/>
        <end position="84"/>
    </location>
</feature>
<keyword evidence="2" id="KW-0812">Transmembrane</keyword>
<feature type="transmembrane region" description="Helical" evidence="2">
    <location>
        <begin position="248"/>
        <end position="269"/>
    </location>
</feature>
<dbReference type="EMBL" id="BJUA01000004">
    <property type="protein sequence ID" value="GEK17283.1"/>
    <property type="molecule type" value="Genomic_DNA"/>
</dbReference>
<reference evidence="3 4" key="1">
    <citation type="submission" date="2019-07" db="EMBL/GenBank/DDBJ databases">
        <title>Whole genome shotgun sequence of Cellulomonas persica NBRC 101101.</title>
        <authorList>
            <person name="Hosoyama A."/>
            <person name="Uohara A."/>
            <person name="Ohji S."/>
            <person name="Ichikawa N."/>
        </authorList>
    </citation>
    <scope>NUCLEOTIDE SEQUENCE [LARGE SCALE GENOMIC DNA]</scope>
    <source>
        <strain evidence="3 4">NBRC 101101</strain>
    </source>
</reference>
<dbReference type="RefSeq" id="WP_146805566.1">
    <property type="nucleotide sequence ID" value="NZ_BJUA01000004.1"/>
</dbReference>
<evidence type="ECO:0000256" key="2">
    <source>
        <dbReference type="SAM" id="Phobius"/>
    </source>
</evidence>
<keyword evidence="2" id="KW-1133">Transmembrane helix</keyword>
<dbReference type="Proteomes" id="UP000321386">
    <property type="component" value="Unassembled WGS sequence"/>
</dbReference>
<feature type="transmembrane region" description="Helical" evidence="2">
    <location>
        <begin position="187"/>
        <end position="206"/>
    </location>
</feature>
<dbReference type="OrthoDB" id="2380563at2"/>
<protein>
    <recommendedName>
        <fullName evidence="5">YwiC-like protein</fullName>
    </recommendedName>
</protein>
<accession>A0A510URM9</accession>
<sequence>MTSRATTPAAGRSRDAGRGARSGSTKRRKRLGPGWVPREHGAWAMLVVPAVVGAVLTGATWRNALLLVTWLVAYLAFHATGLWLRASRRPRYWPPVRAYGVALLVLGAALVASAPGLLRWAPAYAVLLATSLACSVRRADRSWLNDGVTVGAAMLMTVVAAGLGHDADPTAAQLGGTWVPPGAGDAAVWAATAVLAAYFFGTVPYVKTLLRERGNRAVLTFSIAYHAVLVVIALAVLVATVARDAEPGGVAVSVALVAVAVGLLLRAVLVPRHRPWPSAQAIGVGEIAASTVVAVLACVIPALVGVPTVA</sequence>
<comment type="caution">
    <text evidence="3">The sequence shown here is derived from an EMBL/GenBank/DDBJ whole genome shotgun (WGS) entry which is preliminary data.</text>
</comment>
<evidence type="ECO:0000313" key="4">
    <source>
        <dbReference type="Proteomes" id="UP000321386"/>
    </source>
</evidence>
<proteinExistence type="predicted"/>
<feature type="transmembrane region" description="Helical" evidence="2">
    <location>
        <begin position="281"/>
        <end position="304"/>
    </location>
</feature>
<evidence type="ECO:0000256" key="1">
    <source>
        <dbReference type="SAM" id="MobiDB-lite"/>
    </source>
</evidence>
<dbReference type="Pfam" id="PF14256">
    <property type="entry name" value="YwiC"/>
    <property type="match status" value="1"/>
</dbReference>